<proteinExistence type="predicted"/>
<dbReference type="InterPro" id="IPR008271">
    <property type="entry name" value="Ser/Thr_kinase_AS"/>
</dbReference>
<dbReference type="PROSITE" id="PS00108">
    <property type="entry name" value="PROTEIN_KINASE_ST"/>
    <property type="match status" value="1"/>
</dbReference>
<reference evidence="1" key="1">
    <citation type="submission" date="2021-06" db="EMBL/GenBank/DDBJ databases">
        <authorList>
            <person name="Kallberg Y."/>
            <person name="Tangrot J."/>
            <person name="Rosling A."/>
        </authorList>
    </citation>
    <scope>NUCLEOTIDE SEQUENCE</scope>
    <source>
        <strain evidence="1">FL130A</strain>
    </source>
</reference>
<protein>
    <submittedName>
        <fullName evidence="1">1547_t:CDS:1</fullName>
    </submittedName>
</protein>
<comment type="caution">
    <text evidence="1">The sequence shown here is derived from an EMBL/GenBank/DDBJ whole genome shotgun (WGS) entry which is preliminary data.</text>
</comment>
<organism evidence="1 2">
    <name type="scientific">Ambispora leptoticha</name>
    <dbReference type="NCBI Taxonomy" id="144679"/>
    <lineage>
        <taxon>Eukaryota</taxon>
        <taxon>Fungi</taxon>
        <taxon>Fungi incertae sedis</taxon>
        <taxon>Mucoromycota</taxon>
        <taxon>Glomeromycotina</taxon>
        <taxon>Glomeromycetes</taxon>
        <taxon>Archaeosporales</taxon>
        <taxon>Ambisporaceae</taxon>
        <taxon>Ambispora</taxon>
    </lineage>
</organism>
<gene>
    <name evidence="1" type="ORF">ALEPTO_LOCUS13490</name>
</gene>
<accession>A0A9N9NR60</accession>
<feature type="non-terminal residue" evidence="1">
    <location>
        <position position="54"/>
    </location>
</feature>
<dbReference type="GO" id="GO:0004672">
    <property type="term" value="F:protein kinase activity"/>
    <property type="evidence" value="ECO:0007669"/>
    <property type="project" value="InterPro"/>
</dbReference>
<name>A0A9N9NR60_9GLOM</name>
<evidence type="ECO:0000313" key="2">
    <source>
        <dbReference type="Proteomes" id="UP000789508"/>
    </source>
</evidence>
<dbReference type="EMBL" id="CAJVPS010043643">
    <property type="protein sequence ID" value="CAG8756147.1"/>
    <property type="molecule type" value="Genomic_DNA"/>
</dbReference>
<dbReference type="AlphaFoldDB" id="A0A9N9NR60"/>
<sequence>DHPWKDWLGLDPKGPINIPIDDQLLHRDLKRFNLITSGLGTAVKLEKEQYGNKL</sequence>
<keyword evidence="2" id="KW-1185">Reference proteome</keyword>
<feature type="non-terminal residue" evidence="1">
    <location>
        <position position="1"/>
    </location>
</feature>
<dbReference type="Proteomes" id="UP000789508">
    <property type="component" value="Unassembled WGS sequence"/>
</dbReference>
<evidence type="ECO:0000313" key="1">
    <source>
        <dbReference type="EMBL" id="CAG8756147.1"/>
    </source>
</evidence>